<reference evidence="1" key="1">
    <citation type="submission" date="2021-03" db="EMBL/GenBank/DDBJ databases">
        <title>Draft genome sequence of rust myrtle Austropuccinia psidii MF-1, a brazilian biotype.</title>
        <authorList>
            <person name="Quecine M.C."/>
            <person name="Pachon D.M.R."/>
            <person name="Bonatelli M.L."/>
            <person name="Correr F.H."/>
            <person name="Franceschini L.M."/>
            <person name="Leite T.F."/>
            <person name="Margarido G.R.A."/>
            <person name="Almeida C.A."/>
            <person name="Ferrarezi J.A."/>
            <person name="Labate C.A."/>
        </authorList>
    </citation>
    <scope>NUCLEOTIDE SEQUENCE</scope>
    <source>
        <strain evidence="1">MF-1</strain>
    </source>
</reference>
<dbReference type="PANTHER" id="PTHR11439:SF463">
    <property type="entry name" value="REVERSE TRANSCRIPTASE TY1_COPIA-TYPE DOMAIN-CONTAINING PROTEIN"/>
    <property type="match status" value="1"/>
</dbReference>
<proteinExistence type="predicted"/>
<dbReference type="AlphaFoldDB" id="A0A9Q3JUV9"/>
<sequence length="154" mass="17271">MAARPNISYSGSALSQFLEIPGIDHLREFIHSLRHLRGSEDSCITYGKGIEENAIAYSDANWGNCRVTCRSVLGNLILFNRGLVTWKTKKQKSVSLLSAEAEYKLLCNLASEVLWFQQVCSKFKLTKNSQPMKVYKDNQGCIDTAKNKCKTNSS</sequence>
<comment type="caution">
    <text evidence="1">The sequence shown here is derived from an EMBL/GenBank/DDBJ whole genome shotgun (WGS) entry which is preliminary data.</text>
</comment>
<protein>
    <submittedName>
        <fullName evidence="1">Uncharacterized protein</fullName>
    </submittedName>
</protein>
<keyword evidence="2" id="KW-1185">Reference proteome</keyword>
<dbReference type="PANTHER" id="PTHR11439">
    <property type="entry name" value="GAG-POL-RELATED RETROTRANSPOSON"/>
    <property type="match status" value="1"/>
</dbReference>
<dbReference type="Proteomes" id="UP000765509">
    <property type="component" value="Unassembled WGS sequence"/>
</dbReference>
<dbReference type="OrthoDB" id="1108410at2759"/>
<accession>A0A9Q3JUV9</accession>
<name>A0A9Q3JUV9_9BASI</name>
<organism evidence="1 2">
    <name type="scientific">Austropuccinia psidii MF-1</name>
    <dbReference type="NCBI Taxonomy" id="1389203"/>
    <lineage>
        <taxon>Eukaryota</taxon>
        <taxon>Fungi</taxon>
        <taxon>Dikarya</taxon>
        <taxon>Basidiomycota</taxon>
        <taxon>Pucciniomycotina</taxon>
        <taxon>Pucciniomycetes</taxon>
        <taxon>Pucciniales</taxon>
        <taxon>Sphaerophragmiaceae</taxon>
        <taxon>Austropuccinia</taxon>
    </lineage>
</organism>
<gene>
    <name evidence="1" type="ORF">O181_109685</name>
</gene>
<dbReference type="CDD" id="cd09272">
    <property type="entry name" value="RNase_HI_RT_Ty1"/>
    <property type="match status" value="1"/>
</dbReference>
<evidence type="ECO:0000313" key="1">
    <source>
        <dbReference type="EMBL" id="MBW0569970.1"/>
    </source>
</evidence>
<dbReference type="EMBL" id="AVOT02085376">
    <property type="protein sequence ID" value="MBW0569970.1"/>
    <property type="molecule type" value="Genomic_DNA"/>
</dbReference>
<evidence type="ECO:0000313" key="2">
    <source>
        <dbReference type="Proteomes" id="UP000765509"/>
    </source>
</evidence>